<organism evidence="2 3">
    <name type="scientific">Sphaerosporella brunnea</name>
    <dbReference type="NCBI Taxonomy" id="1250544"/>
    <lineage>
        <taxon>Eukaryota</taxon>
        <taxon>Fungi</taxon>
        <taxon>Dikarya</taxon>
        <taxon>Ascomycota</taxon>
        <taxon>Pezizomycotina</taxon>
        <taxon>Pezizomycetes</taxon>
        <taxon>Pezizales</taxon>
        <taxon>Pyronemataceae</taxon>
        <taxon>Sphaerosporella</taxon>
    </lineage>
</organism>
<evidence type="ECO:0000313" key="3">
    <source>
        <dbReference type="Proteomes" id="UP000326924"/>
    </source>
</evidence>
<keyword evidence="1" id="KW-1133">Transmembrane helix</keyword>
<accession>A0A5J5EEK5</accession>
<dbReference type="AlphaFoldDB" id="A0A5J5EEK5"/>
<keyword evidence="1" id="KW-0812">Transmembrane</keyword>
<feature type="transmembrane region" description="Helical" evidence="1">
    <location>
        <begin position="42"/>
        <end position="60"/>
    </location>
</feature>
<dbReference type="Proteomes" id="UP000326924">
    <property type="component" value="Unassembled WGS sequence"/>
</dbReference>
<feature type="transmembrane region" description="Helical" evidence="1">
    <location>
        <begin position="81"/>
        <end position="100"/>
    </location>
</feature>
<protein>
    <submittedName>
        <fullName evidence="2">Uncharacterized protein</fullName>
    </submittedName>
</protein>
<comment type="caution">
    <text evidence="2">The sequence shown here is derived from an EMBL/GenBank/DDBJ whole genome shotgun (WGS) entry which is preliminary data.</text>
</comment>
<keyword evidence="3" id="KW-1185">Reference proteome</keyword>
<keyword evidence="1" id="KW-0472">Membrane</keyword>
<dbReference type="InParanoid" id="A0A5J5EEK5"/>
<name>A0A5J5EEK5_9PEZI</name>
<gene>
    <name evidence="2" type="ORF">FN846DRAFT_504593</name>
</gene>
<dbReference type="EMBL" id="VXIS01000419">
    <property type="protein sequence ID" value="KAA8893623.1"/>
    <property type="molecule type" value="Genomic_DNA"/>
</dbReference>
<proteinExistence type="predicted"/>
<evidence type="ECO:0000313" key="2">
    <source>
        <dbReference type="EMBL" id="KAA8893623.1"/>
    </source>
</evidence>
<reference evidence="2 3" key="1">
    <citation type="submission" date="2019-09" db="EMBL/GenBank/DDBJ databases">
        <title>Draft genome of the ectomycorrhizal ascomycete Sphaerosporella brunnea.</title>
        <authorList>
            <consortium name="DOE Joint Genome Institute"/>
            <person name="Benucci G.M."/>
            <person name="Marozzi G."/>
            <person name="Antonielli L."/>
            <person name="Sanchez S."/>
            <person name="Marco P."/>
            <person name="Wang X."/>
            <person name="Falini L.B."/>
            <person name="Barry K."/>
            <person name="Haridas S."/>
            <person name="Lipzen A."/>
            <person name="Labutti K."/>
            <person name="Grigoriev I.V."/>
            <person name="Murat C."/>
            <person name="Martin F."/>
            <person name="Albertini E."/>
            <person name="Donnini D."/>
            <person name="Bonito G."/>
        </authorList>
    </citation>
    <scope>NUCLEOTIDE SEQUENCE [LARGE SCALE GENOMIC DNA]</scope>
    <source>
        <strain evidence="2 3">Sb_GMNB300</strain>
    </source>
</reference>
<sequence>MHMRFPPCPYLVAGLSSAFNILHTEESPGAIARLRPVLGRSWMPAWLALPCDIFMSIFMRKSSPYKTTRYLLRARAELYRVSGYIGNFFFFFFFFCRSHIGGKREEKLRTSTH</sequence>
<evidence type="ECO:0000256" key="1">
    <source>
        <dbReference type="SAM" id="Phobius"/>
    </source>
</evidence>